<evidence type="ECO:0000256" key="3">
    <source>
        <dbReference type="ARBA" id="ARBA00012043"/>
    </source>
</evidence>
<keyword evidence="6 10" id="KW-0663">Pyridoxal phosphate</keyword>
<dbReference type="EMBL" id="JAWXYG010000001">
    <property type="protein sequence ID" value="KAK4284407.1"/>
    <property type="molecule type" value="Genomic_DNA"/>
</dbReference>
<dbReference type="InterPro" id="IPR006653">
    <property type="entry name" value="Trp_synth_b_CS"/>
</dbReference>
<dbReference type="Proteomes" id="UP001293593">
    <property type="component" value="Unassembled WGS sequence"/>
</dbReference>
<evidence type="ECO:0000256" key="1">
    <source>
        <dbReference type="ARBA" id="ARBA00001933"/>
    </source>
</evidence>
<keyword evidence="13" id="KW-1185">Reference proteome</keyword>
<proteinExistence type="inferred from homology"/>
<evidence type="ECO:0000256" key="5">
    <source>
        <dbReference type="ARBA" id="ARBA00022822"/>
    </source>
</evidence>
<keyword evidence="8 10" id="KW-0456">Lyase</keyword>
<evidence type="ECO:0000256" key="8">
    <source>
        <dbReference type="ARBA" id="ARBA00023239"/>
    </source>
</evidence>
<evidence type="ECO:0000256" key="9">
    <source>
        <dbReference type="ARBA" id="ARBA00049047"/>
    </source>
</evidence>
<dbReference type="InterPro" id="IPR036052">
    <property type="entry name" value="TrpB-like_PALP_sf"/>
</dbReference>
<organism evidence="12 13">
    <name type="scientific">Acacia crassicarpa</name>
    <name type="common">northern wattle</name>
    <dbReference type="NCBI Taxonomy" id="499986"/>
    <lineage>
        <taxon>Eukaryota</taxon>
        <taxon>Viridiplantae</taxon>
        <taxon>Streptophyta</taxon>
        <taxon>Embryophyta</taxon>
        <taxon>Tracheophyta</taxon>
        <taxon>Spermatophyta</taxon>
        <taxon>Magnoliopsida</taxon>
        <taxon>eudicotyledons</taxon>
        <taxon>Gunneridae</taxon>
        <taxon>Pentapetalae</taxon>
        <taxon>rosids</taxon>
        <taxon>fabids</taxon>
        <taxon>Fabales</taxon>
        <taxon>Fabaceae</taxon>
        <taxon>Caesalpinioideae</taxon>
        <taxon>mimosoid clade</taxon>
        <taxon>Acacieae</taxon>
        <taxon>Acacia</taxon>
    </lineage>
</organism>
<comment type="caution">
    <text evidence="12">The sequence shown here is derived from an EMBL/GenBank/DDBJ whole genome shotgun (WGS) entry which is preliminary data.</text>
</comment>
<evidence type="ECO:0000256" key="4">
    <source>
        <dbReference type="ARBA" id="ARBA00022605"/>
    </source>
</evidence>
<keyword evidence="4 10" id="KW-0028">Amino-acid biosynthesis</keyword>
<evidence type="ECO:0000256" key="6">
    <source>
        <dbReference type="ARBA" id="ARBA00022898"/>
    </source>
</evidence>
<keyword evidence="5 10" id="KW-0822">Tryptophan biosynthesis</keyword>
<sequence length="510" mass="56151">MTTKFYVSVVSTQNNAFRNSEKFTDKRRVTKMHTSVIIRAETQAVVTTSPQESLRTSKLPELTASVLSTRSFFLERSLHHLVPNTQPTNLAAKFGKFGGKFVPETLIACLNQLEAEFLKVLHDEDFQQELEEALRDYVGRETPLYHARRLTELYKTNNGGQGPDIFLKREDLCHAGSHKMNNALAQAMIARRIGRKLVVAATASGHHGIATASACAKLGLDCKIYMAAKDLEQQHSNVQLMTLLGAQVEGVNGQFKDAASEAVRTWVGNMEESYHLTGMAVGPHPCPTMVRHFQSVIGRETRRQALDKWGGKPDALVACVGTGSNALGLFHEFIGDSEVRLVGVEAGGFGLESGRHASTLSEGEVGVYHGAMAYLLQDEYGQTTEPHSIAVGMQYPAVGPELSYLKETGGAEFYSVTDQQALDAYERVCKMEGICVSLEASHAFGILEELFPTLPDGGKVVVNCSARGDEDVDIVFRHKQFDGSLLKRINDMALQVEEHHHHKQQMHALR</sequence>
<protein>
    <recommendedName>
        <fullName evidence="3 10">Tryptophan synthase</fullName>
        <ecNumber evidence="3 10">4.2.1.20</ecNumber>
    </recommendedName>
</protein>
<evidence type="ECO:0000259" key="11">
    <source>
        <dbReference type="Pfam" id="PF00291"/>
    </source>
</evidence>
<name>A0AAE1N873_9FABA</name>
<comment type="pathway">
    <text evidence="2 10">Amino-acid biosynthesis; L-tryptophan biosynthesis; L-tryptophan from chorismate: step 5/5.</text>
</comment>
<dbReference type="PANTHER" id="PTHR48077:SF4">
    <property type="entry name" value="TRYPTOPHAN SYNTHASE"/>
    <property type="match status" value="1"/>
</dbReference>
<keyword evidence="7 10" id="KW-0057">Aromatic amino acid biosynthesis</keyword>
<comment type="catalytic activity">
    <reaction evidence="9 10">
        <text>(1S,2R)-1-C-(indol-3-yl)glycerol 3-phosphate + L-serine = D-glyceraldehyde 3-phosphate + L-tryptophan + H2O</text>
        <dbReference type="Rhea" id="RHEA:10532"/>
        <dbReference type="ChEBI" id="CHEBI:15377"/>
        <dbReference type="ChEBI" id="CHEBI:33384"/>
        <dbReference type="ChEBI" id="CHEBI:57912"/>
        <dbReference type="ChEBI" id="CHEBI:58866"/>
        <dbReference type="ChEBI" id="CHEBI:59776"/>
        <dbReference type="EC" id="4.2.1.20"/>
    </reaction>
</comment>
<dbReference type="GO" id="GO:0004834">
    <property type="term" value="F:tryptophan synthase activity"/>
    <property type="evidence" value="ECO:0007669"/>
    <property type="project" value="UniProtKB-EC"/>
</dbReference>
<dbReference type="EC" id="4.2.1.20" evidence="3 10"/>
<dbReference type="NCBIfam" id="TIGR00263">
    <property type="entry name" value="trpB"/>
    <property type="match status" value="1"/>
</dbReference>
<evidence type="ECO:0000256" key="2">
    <source>
        <dbReference type="ARBA" id="ARBA00004733"/>
    </source>
</evidence>
<evidence type="ECO:0000256" key="7">
    <source>
        <dbReference type="ARBA" id="ARBA00023141"/>
    </source>
</evidence>
<dbReference type="CDD" id="cd06446">
    <property type="entry name" value="Trp-synth_B"/>
    <property type="match status" value="1"/>
</dbReference>
<evidence type="ECO:0000313" key="12">
    <source>
        <dbReference type="EMBL" id="KAK4284407.1"/>
    </source>
</evidence>
<dbReference type="PANTHER" id="PTHR48077">
    <property type="entry name" value="TRYPTOPHAN SYNTHASE-RELATED"/>
    <property type="match status" value="1"/>
</dbReference>
<accession>A0AAE1N873</accession>
<comment type="cofactor">
    <cofactor evidence="1 10">
        <name>pyridoxal 5'-phosphate</name>
        <dbReference type="ChEBI" id="CHEBI:597326"/>
    </cofactor>
</comment>
<dbReference type="SUPFAM" id="SSF53686">
    <property type="entry name" value="Tryptophan synthase beta subunit-like PLP-dependent enzymes"/>
    <property type="match status" value="1"/>
</dbReference>
<dbReference type="FunFam" id="3.40.50.1100:FF:000004">
    <property type="entry name" value="Tryptophan synthase beta chain"/>
    <property type="match status" value="1"/>
</dbReference>
<evidence type="ECO:0000313" key="13">
    <source>
        <dbReference type="Proteomes" id="UP001293593"/>
    </source>
</evidence>
<dbReference type="InterPro" id="IPR023026">
    <property type="entry name" value="Trp_synth_beta/beta-like"/>
</dbReference>
<feature type="domain" description="Tryptophan synthase beta chain-like PALP" evidence="11">
    <location>
        <begin position="139"/>
        <end position="464"/>
    </location>
</feature>
<dbReference type="Gene3D" id="3.40.50.1100">
    <property type="match status" value="2"/>
</dbReference>
<dbReference type="Pfam" id="PF00291">
    <property type="entry name" value="PALP"/>
    <property type="match status" value="1"/>
</dbReference>
<dbReference type="HAMAP" id="MF_00133">
    <property type="entry name" value="Trp_synth_beta"/>
    <property type="match status" value="1"/>
</dbReference>
<dbReference type="GO" id="GO:0005737">
    <property type="term" value="C:cytoplasm"/>
    <property type="evidence" value="ECO:0007669"/>
    <property type="project" value="TreeGrafter"/>
</dbReference>
<dbReference type="InterPro" id="IPR006654">
    <property type="entry name" value="Trp_synth_beta"/>
</dbReference>
<gene>
    <name evidence="12" type="ORF">QN277_001245</name>
</gene>
<dbReference type="AlphaFoldDB" id="A0AAE1N873"/>
<dbReference type="PROSITE" id="PS00168">
    <property type="entry name" value="TRP_SYNTHASE_BETA"/>
    <property type="match status" value="1"/>
</dbReference>
<dbReference type="InterPro" id="IPR001926">
    <property type="entry name" value="TrpB-like_PALP"/>
</dbReference>
<reference evidence="12" key="1">
    <citation type="submission" date="2023-10" db="EMBL/GenBank/DDBJ databases">
        <title>Chromosome-level genome of the transformable northern wattle, Acacia crassicarpa.</title>
        <authorList>
            <person name="Massaro I."/>
            <person name="Sinha N.R."/>
            <person name="Poethig S."/>
            <person name="Leichty A.R."/>
        </authorList>
    </citation>
    <scope>NUCLEOTIDE SEQUENCE</scope>
    <source>
        <strain evidence="12">Acra3RX</strain>
        <tissue evidence="12">Leaf</tissue>
    </source>
</reference>
<evidence type="ECO:0000256" key="10">
    <source>
        <dbReference type="RuleBase" id="RU003663"/>
    </source>
</evidence>